<accession>A0A0K9PSZ4</accession>
<dbReference type="InterPro" id="IPR032843">
    <property type="entry name" value="Jiv"/>
</dbReference>
<keyword evidence="4" id="KW-1185">Reference proteome</keyword>
<evidence type="ECO:0000256" key="1">
    <source>
        <dbReference type="SAM" id="Phobius"/>
    </source>
</evidence>
<dbReference type="PROSITE" id="PS50076">
    <property type="entry name" value="DNAJ_2"/>
    <property type="match status" value="1"/>
</dbReference>
<keyword evidence="1" id="KW-0812">Transmembrane</keyword>
<dbReference type="Pfam" id="PF00226">
    <property type="entry name" value="DnaJ"/>
    <property type="match status" value="1"/>
</dbReference>
<dbReference type="PRINTS" id="PR00625">
    <property type="entry name" value="JDOMAIN"/>
</dbReference>
<dbReference type="InterPro" id="IPR018253">
    <property type="entry name" value="DnaJ_domain_CS"/>
</dbReference>
<keyword evidence="1" id="KW-0472">Membrane</keyword>
<sequence length="555" mass="63967">MGDIGLLKQGWNWLRSQKPGMMGFPIIGICARDKFFFFIDRHWPILYQWCLKLWSFTLMLVLWWRNCVVKGIASFIGLEYMALFVIMWSGFLSLTSTSYVYFVFSVLGASGVGVHYLGYTSGLFIVGLFGILMMWLYGNIWASGMLFIVGGYMFSLNHARPLIFLSIAYSLYCAYVRVGWPGIFHSLNLAFLSNDLLNQFLQGYDHVTEGTHSEEHKHSEPFEKNFPHDNDFFTPTTEAENIFEKKSCKVPISTNSVNISSSCSCSKVIKTDTSSVDEMKRIMKSLNHYEALGISQNESLNQSILRREYRRKAVLVHPDKNMGIELADESFKKLQCAYEVLSDFSKKKDYDDKLKSEEVKSVYQRTYDASQQSGSGYWSEESRRIECTKCGNSHLWICTTRSKANARWCQDCHKHHPAKDGDGWVEYESSSISPTTPKVEIPCAFVCAESKIFDVSEWAVCQFHSMDCRPNTHHPSFHVRMVALDKTAQRSSSSKFHWDLDVEMTLSEDEDEFELWFQQAIASGFFSETTKRRKSSWSPFKMNQKISMKSWRRSS</sequence>
<dbReference type="SMART" id="SM00271">
    <property type="entry name" value="DnaJ"/>
    <property type="match status" value="1"/>
</dbReference>
<dbReference type="AlphaFoldDB" id="A0A0K9PSZ4"/>
<feature type="domain" description="J" evidence="2">
    <location>
        <begin position="287"/>
        <end position="354"/>
    </location>
</feature>
<dbReference type="SUPFAM" id="SSF46565">
    <property type="entry name" value="Chaperone J-domain"/>
    <property type="match status" value="1"/>
</dbReference>
<feature type="transmembrane region" description="Helical" evidence="1">
    <location>
        <begin position="123"/>
        <end position="150"/>
    </location>
</feature>
<evidence type="ECO:0000259" key="2">
    <source>
        <dbReference type="PROSITE" id="PS50076"/>
    </source>
</evidence>
<evidence type="ECO:0000313" key="3">
    <source>
        <dbReference type="EMBL" id="KMZ71367.1"/>
    </source>
</evidence>
<name>A0A0K9PSZ4_ZOSMR</name>
<comment type="caution">
    <text evidence="3">The sequence shown here is derived from an EMBL/GenBank/DDBJ whole genome shotgun (WGS) entry which is preliminary data.</text>
</comment>
<protein>
    <submittedName>
        <fullName evidence="3">Chaperone protein dnaJ</fullName>
    </submittedName>
</protein>
<dbReference type="Gene3D" id="1.10.287.110">
    <property type="entry name" value="DnaJ domain"/>
    <property type="match status" value="1"/>
</dbReference>
<feature type="transmembrane region" description="Helical" evidence="1">
    <location>
        <begin position="162"/>
        <end position="180"/>
    </location>
</feature>
<dbReference type="OMA" id="IYAMYCV"/>
<dbReference type="Pfam" id="PF14901">
    <property type="entry name" value="Jiv90"/>
    <property type="match status" value="1"/>
</dbReference>
<dbReference type="CDD" id="cd06257">
    <property type="entry name" value="DnaJ"/>
    <property type="match status" value="1"/>
</dbReference>
<dbReference type="PANTHER" id="PTHR45270:SF1">
    <property type="entry name" value="CHAPERONE DNAJ-DOMAIN SUPERFAMILY PROTEIN"/>
    <property type="match status" value="1"/>
</dbReference>
<dbReference type="PROSITE" id="PS00636">
    <property type="entry name" value="DNAJ_1"/>
    <property type="match status" value="1"/>
</dbReference>
<evidence type="ECO:0000313" key="4">
    <source>
        <dbReference type="Proteomes" id="UP000036987"/>
    </source>
</evidence>
<dbReference type="EMBL" id="LFYR01000676">
    <property type="protein sequence ID" value="KMZ71367.1"/>
    <property type="molecule type" value="Genomic_DNA"/>
</dbReference>
<dbReference type="PANTHER" id="PTHR45270">
    <property type="entry name" value="OS03G0832900 PROTEIN"/>
    <property type="match status" value="1"/>
</dbReference>
<dbReference type="OrthoDB" id="1507364at2759"/>
<dbReference type="InterPro" id="IPR001623">
    <property type="entry name" value="DnaJ_domain"/>
</dbReference>
<dbReference type="Proteomes" id="UP000036987">
    <property type="component" value="Unassembled WGS sequence"/>
</dbReference>
<dbReference type="InterPro" id="IPR036869">
    <property type="entry name" value="J_dom_sf"/>
</dbReference>
<proteinExistence type="predicted"/>
<reference evidence="4" key="1">
    <citation type="journal article" date="2016" name="Nature">
        <title>The genome of the seagrass Zostera marina reveals angiosperm adaptation to the sea.</title>
        <authorList>
            <person name="Olsen J.L."/>
            <person name="Rouze P."/>
            <person name="Verhelst B."/>
            <person name="Lin Y.-C."/>
            <person name="Bayer T."/>
            <person name="Collen J."/>
            <person name="Dattolo E."/>
            <person name="De Paoli E."/>
            <person name="Dittami S."/>
            <person name="Maumus F."/>
            <person name="Michel G."/>
            <person name="Kersting A."/>
            <person name="Lauritano C."/>
            <person name="Lohaus R."/>
            <person name="Toepel M."/>
            <person name="Tonon T."/>
            <person name="Vanneste K."/>
            <person name="Amirebrahimi M."/>
            <person name="Brakel J."/>
            <person name="Bostroem C."/>
            <person name="Chovatia M."/>
            <person name="Grimwood J."/>
            <person name="Jenkins J.W."/>
            <person name="Jueterbock A."/>
            <person name="Mraz A."/>
            <person name="Stam W.T."/>
            <person name="Tice H."/>
            <person name="Bornberg-Bauer E."/>
            <person name="Green P.J."/>
            <person name="Pearson G.A."/>
            <person name="Procaccini G."/>
            <person name="Duarte C.M."/>
            <person name="Schmutz J."/>
            <person name="Reusch T.B.H."/>
            <person name="Van de Peer Y."/>
        </authorList>
    </citation>
    <scope>NUCLEOTIDE SEQUENCE [LARGE SCALE GENOMIC DNA]</scope>
    <source>
        <strain evidence="4">cv. Finnish</strain>
    </source>
</reference>
<feature type="transmembrane region" description="Helical" evidence="1">
    <location>
        <begin position="46"/>
        <end position="65"/>
    </location>
</feature>
<gene>
    <name evidence="3" type="ORF">ZOSMA_181G00020</name>
</gene>
<dbReference type="GO" id="GO:0005783">
    <property type="term" value="C:endoplasmic reticulum"/>
    <property type="evidence" value="ECO:0007669"/>
    <property type="project" value="UniProtKB-ARBA"/>
</dbReference>
<organism evidence="3 4">
    <name type="scientific">Zostera marina</name>
    <name type="common">Eelgrass</name>
    <dbReference type="NCBI Taxonomy" id="29655"/>
    <lineage>
        <taxon>Eukaryota</taxon>
        <taxon>Viridiplantae</taxon>
        <taxon>Streptophyta</taxon>
        <taxon>Embryophyta</taxon>
        <taxon>Tracheophyta</taxon>
        <taxon>Spermatophyta</taxon>
        <taxon>Magnoliopsida</taxon>
        <taxon>Liliopsida</taxon>
        <taxon>Zosteraceae</taxon>
        <taxon>Zostera</taxon>
    </lineage>
</organism>
<keyword evidence="1" id="KW-1133">Transmembrane helix</keyword>